<keyword evidence="2" id="KW-1185">Reference proteome</keyword>
<reference evidence="1 2" key="1">
    <citation type="journal article" date="2006" name="Int. J. Syst. Evol. Microbiol.">
        <title>Chryseobacterium piscium sp. nov., isolated from fish of the South Atlantic Ocean off South Africa.</title>
        <authorList>
            <person name="de Beer H."/>
            <person name="Hugo C.J."/>
            <person name="Jooste P.J."/>
            <person name="Vancanneyt M."/>
            <person name="Coenye T."/>
            <person name="Vandamme P."/>
        </authorList>
    </citation>
    <scope>NUCLEOTIDE SEQUENCE [LARGE SCALE GENOMIC DNA]</scope>
    <source>
        <strain evidence="1 2">CCUG 51923</strain>
    </source>
</reference>
<name>A0A3D9BKU4_9FLAO</name>
<protein>
    <submittedName>
        <fullName evidence="1">Uncharacterized protein</fullName>
    </submittedName>
</protein>
<dbReference type="AlphaFoldDB" id="A0A3D9BKU4"/>
<comment type="caution">
    <text evidence="1">The sequence shown here is derived from an EMBL/GenBank/DDBJ whole genome shotgun (WGS) entry which is preliminary data.</text>
</comment>
<dbReference type="Proteomes" id="UP000256512">
    <property type="component" value="Unassembled WGS sequence"/>
</dbReference>
<evidence type="ECO:0000313" key="1">
    <source>
        <dbReference type="EMBL" id="REC54149.1"/>
    </source>
</evidence>
<organism evidence="1 2">
    <name type="scientific">Chryseobacterium piscium</name>
    <dbReference type="NCBI Taxonomy" id="333702"/>
    <lineage>
        <taxon>Bacteria</taxon>
        <taxon>Pseudomonadati</taxon>
        <taxon>Bacteroidota</taxon>
        <taxon>Flavobacteriia</taxon>
        <taxon>Flavobacteriales</taxon>
        <taxon>Weeksellaceae</taxon>
        <taxon>Chryseobacterium group</taxon>
        <taxon>Chryseobacterium</taxon>
    </lineage>
</organism>
<dbReference type="EMBL" id="QNVS01000029">
    <property type="protein sequence ID" value="REC54149.1"/>
    <property type="molecule type" value="Genomic_DNA"/>
</dbReference>
<accession>A0A3D9BKU4</accession>
<proteinExistence type="predicted"/>
<gene>
    <name evidence="1" type="ORF">DRF62_10575</name>
</gene>
<dbReference type="RefSeq" id="WP_115950287.1">
    <property type="nucleotide sequence ID" value="NZ_QNVS01000029.1"/>
</dbReference>
<evidence type="ECO:0000313" key="2">
    <source>
        <dbReference type="Proteomes" id="UP000256512"/>
    </source>
</evidence>
<sequence>MSIGADQVQDYWCEGEYKLTKENNILHAKGKCDENDLDDFYLKNENEKYYIRSKRFINQDWQELKKE</sequence>